<comment type="caution">
    <text evidence="3">The sequence shown here is derived from an EMBL/GenBank/DDBJ whole genome shotgun (WGS) entry which is preliminary data.</text>
</comment>
<dbReference type="InterPro" id="IPR057326">
    <property type="entry name" value="KR_dom"/>
</dbReference>
<evidence type="ECO:0000313" key="3">
    <source>
        <dbReference type="EMBL" id="RRR18796.1"/>
    </source>
</evidence>
<dbReference type="Gene3D" id="3.40.50.720">
    <property type="entry name" value="NAD(P)-binding Rossmann-like Domain"/>
    <property type="match status" value="1"/>
</dbReference>
<dbReference type="EMBL" id="QOCI01000006">
    <property type="protein sequence ID" value="RRR18796.1"/>
    <property type="molecule type" value="Genomic_DNA"/>
</dbReference>
<protein>
    <submittedName>
        <fullName evidence="3">Short-chain dehydrogenase</fullName>
    </submittedName>
</protein>
<dbReference type="PRINTS" id="PR00081">
    <property type="entry name" value="GDHRDH"/>
</dbReference>
<dbReference type="PANTHER" id="PTHR43157">
    <property type="entry name" value="PHOSPHATIDYLINOSITOL-GLYCAN BIOSYNTHESIS CLASS F PROTEIN-RELATED"/>
    <property type="match status" value="1"/>
</dbReference>
<accession>A0A3R8QUD9</accession>
<dbReference type="SMART" id="SM00822">
    <property type="entry name" value="PKS_KR"/>
    <property type="match status" value="1"/>
</dbReference>
<keyword evidence="4" id="KW-1185">Reference proteome</keyword>
<dbReference type="InterPro" id="IPR002347">
    <property type="entry name" value="SDR_fam"/>
</dbReference>
<name>A0A3R8QUD9_9MICO</name>
<evidence type="ECO:0000313" key="4">
    <source>
        <dbReference type="Proteomes" id="UP000274327"/>
    </source>
</evidence>
<feature type="domain" description="Ketoreductase" evidence="2">
    <location>
        <begin position="5"/>
        <end position="221"/>
    </location>
</feature>
<evidence type="ECO:0000259" key="2">
    <source>
        <dbReference type="SMART" id="SM00822"/>
    </source>
</evidence>
<evidence type="ECO:0000256" key="1">
    <source>
        <dbReference type="ARBA" id="ARBA00023002"/>
    </source>
</evidence>
<sequence length="320" mass="34121">MTMEQTVVMTGASRGIGRTAARRLLAGRPQAHLVLLSRTVPQALVDELRAAGGSVTVIRADLSSLRSVSEAADEVVELVHPGRLPPIGALVCNAGVQLTNALTETVDGFEATFAVNVLANHVLLRRLQGHLPPSARVVVTVSDTHFGDLRHNLGMVPGPQWHPVETLARAAAFPDPSGSTAGRAAYSTSKLAAIYLVHEYARRLPTGFTITSFNPGFVPGTDLARDADAISRFAMRRVMPLLTLTPLATSPDRAGRFLADAVLGTVSAPTGAYVDRDRVAASSPASYDRQREREAWEAVEALTARFLPSVADPNPGRENR</sequence>
<dbReference type="SUPFAM" id="SSF51735">
    <property type="entry name" value="NAD(P)-binding Rossmann-fold domains"/>
    <property type="match status" value="1"/>
</dbReference>
<dbReference type="GO" id="GO:0016491">
    <property type="term" value="F:oxidoreductase activity"/>
    <property type="evidence" value="ECO:0007669"/>
    <property type="project" value="UniProtKB-KW"/>
</dbReference>
<dbReference type="PANTHER" id="PTHR43157:SF31">
    <property type="entry name" value="PHOSPHATIDYLINOSITOL-GLYCAN BIOSYNTHESIS CLASS F PROTEIN"/>
    <property type="match status" value="1"/>
</dbReference>
<dbReference type="Proteomes" id="UP000274327">
    <property type="component" value="Unassembled WGS sequence"/>
</dbReference>
<gene>
    <name evidence="3" type="ORF">DS079_08355</name>
</gene>
<dbReference type="AlphaFoldDB" id="A0A3R8QUD9"/>
<keyword evidence="1" id="KW-0560">Oxidoreductase</keyword>
<dbReference type="InterPro" id="IPR036291">
    <property type="entry name" value="NAD(P)-bd_dom_sf"/>
</dbReference>
<reference evidence="3 4" key="1">
    <citation type="submission" date="2018-07" db="EMBL/GenBank/DDBJ databases">
        <title>Brachybacteriurn paraconglorneratum KCTC 9916.</title>
        <authorList>
            <person name="Li Y."/>
        </authorList>
    </citation>
    <scope>NUCLEOTIDE SEQUENCE [LARGE SCALE GENOMIC DNA]</scope>
    <source>
        <strain evidence="3 4">KCTC 9916</strain>
    </source>
</reference>
<organism evidence="3 4">
    <name type="scientific">Brachybacterium paraconglomeratum</name>
    <dbReference type="NCBI Taxonomy" id="173362"/>
    <lineage>
        <taxon>Bacteria</taxon>
        <taxon>Bacillati</taxon>
        <taxon>Actinomycetota</taxon>
        <taxon>Actinomycetes</taxon>
        <taxon>Micrococcales</taxon>
        <taxon>Dermabacteraceae</taxon>
        <taxon>Brachybacterium</taxon>
    </lineage>
</organism>
<proteinExistence type="predicted"/>
<dbReference type="Pfam" id="PF00106">
    <property type="entry name" value="adh_short"/>
    <property type="match status" value="1"/>
</dbReference>